<keyword evidence="2" id="KW-1185">Reference proteome</keyword>
<proteinExistence type="predicted"/>
<sequence length="102" mass="11302">MKSGFGFLDEARSGFLSHIIANHLVANLDTPRPHLVGILRRLELEGGNRGGIGHYSRFPLGILLGGERGAHRDLRVLFHGGMRVQEPHWDIFNVCPEGVLEP</sequence>
<protein>
    <submittedName>
        <fullName evidence="1">Uncharacterized protein</fullName>
    </submittedName>
</protein>
<name>A0AAV2D922_9ROSI</name>
<evidence type="ECO:0000313" key="1">
    <source>
        <dbReference type="EMBL" id="CAL1369933.1"/>
    </source>
</evidence>
<accession>A0AAV2D922</accession>
<dbReference type="AlphaFoldDB" id="A0AAV2D922"/>
<dbReference type="Proteomes" id="UP001497516">
    <property type="component" value="Chromosome 2"/>
</dbReference>
<gene>
    <name evidence="1" type="ORF">LTRI10_LOCUS12285</name>
</gene>
<organism evidence="1 2">
    <name type="scientific">Linum trigynum</name>
    <dbReference type="NCBI Taxonomy" id="586398"/>
    <lineage>
        <taxon>Eukaryota</taxon>
        <taxon>Viridiplantae</taxon>
        <taxon>Streptophyta</taxon>
        <taxon>Embryophyta</taxon>
        <taxon>Tracheophyta</taxon>
        <taxon>Spermatophyta</taxon>
        <taxon>Magnoliopsida</taxon>
        <taxon>eudicotyledons</taxon>
        <taxon>Gunneridae</taxon>
        <taxon>Pentapetalae</taxon>
        <taxon>rosids</taxon>
        <taxon>fabids</taxon>
        <taxon>Malpighiales</taxon>
        <taxon>Linaceae</taxon>
        <taxon>Linum</taxon>
    </lineage>
</organism>
<dbReference type="EMBL" id="OZ034815">
    <property type="protein sequence ID" value="CAL1369933.1"/>
    <property type="molecule type" value="Genomic_DNA"/>
</dbReference>
<evidence type="ECO:0000313" key="2">
    <source>
        <dbReference type="Proteomes" id="UP001497516"/>
    </source>
</evidence>
<reference evidence="1 2" key="1">
    <citation type="submission" date="2024-04" db="EMBL/GenBank/DDBJ databases">
        <authorList>
            <person name="Fracassetti M."/>
        </authorList>
    </citation>
    <scope>NUCLEOTIDE SEQUENCE [LARGE SCALE GENOMIC DNA]</scope>
</reference>